<feature type="transmembrane region" description="Helical" evidence="2">
    <location>
        <begin position="6"/>
        <end position="25"/>
    </location>
</feature>
<dbReference type="EMBL" id="FNZE01000003">
    <property type="protein sequence ID" value="SEI90786.1"/>
    <property type="molecule type" value="Genomic_DNA"/>
</dbReference>
<reference evidence="4" key="1">
    <citation type="submission" date="2016-10" db="EMBL/GenBank/DDBJ databases">
        <authorList>
            <person name="Varghese N."/>
            <person name="Submissions S."/>
        </authorList>
    </citation>
    <scope>NUCLEOTIDE SEQUENCE [LARGE SCALE GENOMIC DNA]</scope>
    <source>
        <strain evidence="4">LMG 25967</strain>
    </source>
</reference>
<dbReference type="AlphaFoldDB" id="A0A1H6UGL6"/>
<keyword evidence="2" id="KW-0812">Transmembrane</keyword>
<feature type="transmembrane region" description="Helical" evidence="2">
    <location>
        <begin position="86"/>
        <end position="105"/>
    </location>
</feature>
<dbReference type="Proteomes" id="UP000242930">
    <property type="component" value="Unassembled WGS sequence"/>
</dbReference>
<evidence type="ECO:0000313" key="4">
    <source>
        <dbReference type="Proteomes" id="UP000242930"/>
    </source>
</evidence>
<keyword evidence="2" id="KW-1133">Transmembrane helix</keyword>
<keyword evidence="2" id="KW-0472">Membrane</keyword>
<proteinExistence type="predicted"/>
<dbReference type="STRING" id="915471.SAMN05216201_10369"/>
<evidence type="ECO:0000256" key="1">
    <source>
        <dbReference type="SAM" id="MobiDB-lite"/>
    </source>
</evidence>
<organism evidence="3 4">
    <name type="scientific">Pseudomonas linyingensis</name>
    <dbReference type="NCBI Taxonomy" id="915471"/>
    <lineage>
        <taxon>Bacteria</taxon>
        <taxon>Pseudomonadati</taxon>
        <taxon>Pseudomonadota</taxon>
        <taxon>Gammaproteobacteria</taxon>
        <taxon>Pseudomonadales</taxon>
        <taxon>Pseudomonadaceae</taxon>
        <taxon>Pseudomonas</taxon>
    </lineage>
</organism>
<gene>
    <name evidence="3" type="ORF">SAMN05216201_10369</name>
</gene>
<feature type="region of interest" description="Disordered" evidence="1">
    <location>
        <begin position="123"/>
        <end position="142"/>
    </location>
</feature>
<evidence type="ECO:0000313" key="3">
    <source>
        <dbReference type="EMBL" id="SEI90786.1"/>
    </source>
</evidence>
<name>A0A1H6UGL6_9PSED</name>
<accession>A0A1H6UGL6</accession>
<dbReference type="RefSeq" id="WP_090307587.1">
    <property type="nucleotide sequence ID" value="NZ_FNZE01000003.1"/>
</dbReference>
<protein>
    <submittedName>
        <fullName evidence="3">Uncharacterized protein</fullName>
    </submittedName>
</protein>
<keyword evidence="4" id="KW-1185">Reference proteome</keyword>
<evidence type="ECO:0000256" key="2">
    <source>
        <dbReference type="SAM" id="Phobius"/>
    </source>
</evidence>
<sequence>MTDQDYLLAWAIYAVAALGCLLVGFRITGWMWRGLREPLRVVMAVLLFTPTLVDPVRDLHAPAVAITALDLLFKVGSNVWRAVTDLATFGMAAFALYFLFVAIRWPLQRRSRARRAAAEAVREPTMSELLEQPAGGRREPGL</sequence>
<dbReference type="OrthoDB" id="6121502at2"/>